<dbReference type="GeneID" id="109704303"/>
<dbReference type="GO" id="GO:0031418">
    <property type="term" value="F:L-ascorbic acid binding"/>
    <property type="evidence" value="ECO:0007669"/>
    <property type="project" value="InterPro"/>
</dbReference>
<evidence type="ECO:0000256" key="2">
    <source>
        <dbReference type="ARBA" id="ARBA00004648"/>
    </source>
</evidence>
<dbReference type="RefSeq" id="XP_020080647.1">
    <property type="nucleotide sequence ID" value="XM_020225058.1"/>
</dbReference>
<dbReference type="GO" id="GO:0004656">
    <property type="term" value="F:procollagen-proline 4-dioxygenase activity"/>
    <property type="evidence" value="ECO:0007669"/>
    <property type="project" value="UniProtKB-EC"/>
</dbReference>
<dbReference type="InterPro" id="IPR044862">
    <property type="entry name" value="Pro_4_hyd_alph_FE2OG_OXY"/>
</dbReference>
<keyword evidence="12" id="KW-0472">Membrane</keyword>
<comment type="cofactor">
    <cofactor evidence="1">
        <name>L-ascorbate</name>
        <dbReference type="ChEBI" id="CHEBI:38290"/>
    </cofactor>
</comment>
<dbReference type="PROSITE" id="PS51670">
    <property type="entry name" value="SHKT"/>
    <property type="match status" value="1"/>
</dbReference>
<organism evidence="18 19">
    <name type="scientific">Ananas comosus</name>
    <name type="common">Pineapple</name>
    <name type="synonym">Ananas ananas</name>
    <dbReference type="NCBI Taxonomy" id="4615"/>
    <lineage>
        <taxon>Eukaryota</taxon>
        <taxon>Viridiplantae</taxon>
        <taxon>Streptophyta</taxon>
        <taxon>Embryophyta</taxon>
        <taxon>Tracheophyta</taxon>
        <taxon>Spermatophyta</taxon>
        <taxon>Magnoliopsida</taxon>
        <taxon>Liliopsida</taxon>
        <taxon>Poales</taxon>
        <taxon>Bromeliaceae</taxon>
        <taxon>Bromelioideae</taxon>
        <taxon>Ananas</taxon>
    </lineage>
</organism>
<dbReference type="OrthoDB" id="420380at2759"/>
<feature type="signal peptide" evidence="15">
    <location>
        <begin position="1"/>
        <end position="17"/>
    </location>
</feature>
<dbReference type="InterPro" id="IPR003582">
    <property type="entry name" value="ShKT_dom"/>
</dbReference>
<dbReference type="PANTHER" id="PTHR10869">
    <property type="entry name" value="PROLYL 4-HYDROXYLASE ALPHA SUBUNIT"/>
    <property type="match status" value="1"/>
</dbReference>
<keyword evidence="6" id="KW-0479">Metal-binding</keyword>
<feature type="domain" description="Fe2OG dioxygenase" evidence="16">
    <location>
        <begin position="128"/>
        <end position="250"/>
    </location>
</feature>
<keyword evidence="8" id="KW-0735">Signal-anchor</keyword>
<evidence type="ECO:0000256" key="8">
    <source>
        <dbReference type="ARBA" id="ARBA00022968"/>
    </source>
</evidence>
<dbReference type="FunFam" id="2.60.120.620:FF:000002">
    <property type="entry name" value="Prolyl 4-hydroxylase 4"/>
    <property type="match status" value="1"/>
</dbReference>
<comment type="similarity">
    <text evidence="3">Belongs to the P4HA family.</text>
</comment>
<dbReference type="InterPro" id="IPR005123">
    <property type="entry name" value="Oxoglu/Fe-dep_dioxygenase_dom"/>
</dbReference>
<evidence type="ECO:0000256" key="5">
    <source>
        <dbReference type="ARBA" id="ARBA00022692"/>
    </source>
</evidence>
<dbReference type="PROSITE" id="PS51471">
    <property type="entry name" value="FE2OG_OXY"/>
    <property type="match status" value="1"/>
</dbReference>
<evidence type="ECO:0000256" key="12">
    <source>
        <dbReference type="ARBA" id="ARBA00023136"/>
    </source>
</evidence>
<dbReference type="Gene3D" id="2.60.120.620">
    <property type="entry name" value="q2cbj1_9rhob like domain"/>
    <property type="match status" value="1"/>
</dbReference>
<keyword evidence="10" id="KW-0560">Oxidoreductase</keyword>
<evidence type="ECO:0000259" key="16">
    <source>
        <dbReference type="PROSITE" id="PS51471"/>
    </source>
</evidence>
<dbReference type="PANTHER" id="PTHR10869:SF222">
    <property type="entry name" value="PROCOLLAGEN-PROLINE 4-DIOXYGENASE"/>
    <property type="match status" value="1"/>
</dbReference>
<comment type="catalytic activity">
    <reaction evidence="14">
        <text>L-prolyl-[collagen] + 2-oxoglutarate + O2 = trans-4-hydroxy-L-prolyl-[collagen] + succinate + CO2</text>
        <dbReference type="Rhea" id="RHEA:18945"/>
        <dbReference type="Rhea" id="RHEA-COMP:11676"/>
        <dbReference type="Rhea" id="RHEA-COMP:11680"/>
        <dbReference type="ChEBI" id="CHEBI:15379"/>
        <dbReference type="ChEBI" id="CHEBI:16526"/>
        <dbReference type="ChEBI" id="CHEBI:16810"/>
        <dbReference type="ChEBI" id="CHEBI:30031"/>
        <dbReference type="ChEBI" id="CHEBI:50342"/>
        <dbReference type="ChEBI" id="CHEBI:61965"/>
        <dbReference type="EC" id="1.14.11.2"/>
    </reaction>
</comment>
<protein>
    <recommendedName>
        <fullName evidence="4">procollagen-proline 4-dioxygenase</fullName>
        <ecNumber evidence="4">1.14.11.2</ecNumber>
    </recommendedName>
</protein>
<evidence type="ECO:0000259" key="17">
    <source>
        <dbReference type="PROSITE" id="PS51670"/>
    </source>
</evidence>
<dbReference type="Pfam" id="PF13640">
    <property type="entry name" value="2OG-FeII_Oxy_3"/>
    <property type="match status" value="1"/>
</dbReference>
<dbReference type="EC" id="1.14.11.2" evidence="4"/>
<evidence type="ECO:0000313" key="18">
    <source>
        <dbReference type="Proteomes" id="UP000515123"/>
    </source>
</evidence>
<evidence type="ECO:0000256" key="9">
    <source>
        <dbReference type="ARBA" id="ARBA00022989"/>
    </source>
</evidence>
<dbReference type="GO" id="GO:0005506">
    <property type="term" value="F:iron ion binding"/>
    <property type="evidence" value="ECO:0007669"/>
    <property type="project" value="InterPro"/>
</dbReference>
<reference evidence="19" key="2">
    <citation type="submission" date="2025-08" db="UniProtKB">
        <authorList>
            <consortium name="RefSeq"/>
        </authorList>
    </citation>
    <scope>IDENTIFICATION</scope>
    <source>
        <tissue evidence="19">Leaf</tissue>
    </source>
</reference>
<dbReference type="GO" id="GO:0005789">
    <property type="term" value="C:endoplasmic reticulum membrane"/>
    <property type="evidence" value="ECO:0007669"/>
    <property type="project" value="UniProtKB-SubCell"/>
</dbReference>
<evidence type="ECO:0000256" key="15">
    <source>
        <dbReference type="SAM" id="SignalP"/>
    </source>
</evidence>
<gene>
    <name evidence="19" type="primary">LOC109704303</name>
</gene>
<reference evidence="18" key="1">
    <citation type="journal article" date="2015" name="Nat. Genet.">
        <title>The pineapple genome and the evolution of CAM photosynthesis.</title>
        <authorList>
            <person name="Ming R."/>
            <person name="VanBuren R."/>
            <person name="Wai C.M."/>
            <person name="Tang H."/>
            <person name="Schatz M.C."/>
            <person name="Bowers J.E."/>
            <person name="Lyons E."/>
            <person name="Wang M.L."/>
            <person name="Chen J."/>
            <person name="Biggers E."/>
            <person name="Zhang J."/>
            <person name="Huang L."/>
            <person name="Zhang L."/>
            <person name="Miao W."/>
            <person name="Zhang J."/>
            <person name="Ye Z."/>
            <person name="Miao C."/>
            <person name="Lin Z."/>
            <person name="Wang H."/>
            <person name="Zhou H."/>
            <person name="Yim W.C."/>
            <person name="Priest H.D."/>
            <person name="Zheng C."/>
            <person name="Woodhouse M."/>
            <person name="Edger P.P."/>
            <person name="Guyot R."/>
            <person name="Guo H.B."/>
            <person name="Guo H."/>
            <person name="Zheng G."/>
            <person name="Singh R."/>
            <person name="Sharma A."/>
            <person name="Min X."/>
            <person name="Zheng Y."/>
            <person name="Lee H."/>
            <person name="Gurtowski J."/>
            <person name="Sedlazeck F.J."/>
            <person name="Harkess A."/>
            <person name="McKain M.R."/>
            <person name="Liao Z."/>
            <person name="Fang J."/>
            <person name="Liu J."/>
            <person name="Zhang X."/>
            <person name="Zhang Q."/>
            <person name="Hu W."/>
            <person name="Qin Y."/>
            <person name="Wang K."/>
            <person name="Chen L.Y."/>
            <person name="Shirley N."/>
            <person name="Lin Y.R."/>
            <person name="Liu L.Y."/>
            <person name="Hernandez A.G."/>
            <person name="Wright C.L."/>
            <person name="Bulone V."/>
            <person name="Tuskan G.A."/>
            <person name="Heath K."/>
            <person name="Zee F."/>
            <person name="Moore P.H."/>
            <person name="Sunkar R."/>
            <person name="Leebens-Mack J.H."/>
            <person name="Mockler T."/>
            <person name="Bennetzen J.L."/>
            <person name="Freeling M."/>
            <person name="Sankoff D."/>
            <person name="Paterson A.H."/>
            <person name="Zhu X."/>
            <person name="Yang X."/>
            <person name="Smith J.A."/>
            <person name="Cushman J.C."/>
            <person name="Paull R.E."/>
            <person name="Yu Q."/>
        </authorList>
    </citation>
    <scope>NUCLEOTIDE SEQUENCE [LARGE SCALE GENOMIC DNA]</scope>
    <source>
        <strain evidence="18">cv. F153</strain>
    </source>
</reference>
<keyword evidence="15" id="KW-0732">Signal</keyword>
<accession>A0A6P5EBY0</accession>
<dbReference type="AlphaFoldDB" id="A0A6P5EBY0"/>
<sequence>MTLHGATPTLSLFLVHGALLRLPRTGVAPDPIGGEIRAHILRPSSRFPPLMAPQGFFVQGLRFSRGMRPFDRAKDKLEKSMVADDESGDSVASDIRTSSGMFLEKHQDEIVARIEQRIAAWTFLPEENGEAIQILRYENGQKYDEHFDYFNDKNNQALGGHRVATVLMYLSDVKKGGETVFPDAEGKLSQHKDETWSECARSGYAVKPKKGDALLFFSLHVDGTTDPSSLHASCPVIEGEKWSATKWIHVRSFDDPPRRIATRECSDENALCPRWAATGECMKNPLYMVGTEEARGFCLKSCGMCEPE</sequence>
<evidence type="ECO:0000256" key="10">
    <source>
        <dbReference type="ARBA" id="ARBA00023002"/>
    </source>
</evidence>
<keyword evidence="18" id="KW-1185">Reference proteome</keyword>
<name>A0A6P5EBY0_ANACO</name>
<evidence type="ECO:0000256" key="13">
    <source>
        <dbReference type="ARBA" id="ARBA00023180"/>
    </source>
</evidence>
<evidence type="ECO:0000256" key="11">
    <source>
        <dbReference type="ARBA" id="ARBA00023004"/>
    </source>
</evidence>
<evidence type="ECO:0000256" key="6">
    <source>
        <dbReference type="ARBA" id="ARBA00022723"/>
    </source>
</evidence>
<keyword evidence="5" id="KW-0812">Transmembrane</keyword>
<keyword evidence="7" id="KW-0223">Dioxygenase</keyword>
<evidence type="ECO:0000313" key="19">
    <source>
        <dbReference type="RefSeq" id="XP_020080647.1"/>
    </source>
</evidence>
<dbReference type="Proteomes" id="UP000515123">
    <property type="component" value="Unplaced"/>
</dbReference>
<dbReference type="SMART" id="SM00254">
    <property type="entry name" value="ShKT"/>
    <property type="match status" value="1"/>
</dbReference>
<dbReference type="SMART" id="SM00702">
    <property type="entry name" value="P4Hc"/>
    <property type="match status" value="1"/>
</dbReference>
<evidence type="ECO:0000256" key="7">
    <source>
        <dbReference type="ARBA" id="ARBA00022964"/>
    </source>
</evidence>
<feature type="chain" id="PRO_5028234432" description="procollagen-proline 4-dioxygenase" evidence="15">
    <location>
        <begin position="18"/>
        <end position="308"/>
    </location>
</feature>
<keyword evidence="13" id="KW-0325">Glycoprotein</keyword>
<keyword evidence="9" id="KW-1133">Transmembrane helix</keyword>
<proteinExistence type="inferred from homology"/>
<evidence type="ECO:0000256" key="3">
    <source>
        <dbReference type="ARBA" id="ARBA00006511"/>
    </source>
</evidence>
<keyword evidence="11" id="KW-0408">Iron</keyword>
<evidence type="ECO:0000256" key="14">
    <source>
        <dbReference type="ARBA" id="ARBA00049169"/>
    </source>
</evidence>
<feature type="domain" description="ShKT" evidence="17">
    <location>
        <begin position="265"/>
        <end position="305"/>
    </location>
</feature>
<evidence type="ECO:0000256" key="4">
    <source>
        <dbReference type="ARBA" id="ARBA00012269"/>
    </source>
</evidence>
<dbReference type="InterPro" id="IPR045054">
    <property type="entry name" value="P4HA-like"/>
</dbReference>
<evidence type="ECO:0000256" key="1">
    <source>
        <dbReference type="ARBA" id="ARBA00001961"/>
    </source>
</evidence>
<dbReference type="InterPro" id="IPR006620">
    <property type="entry name" value="Pro_4_hyd_alph"/>
</dbReference>
<comment type="subcellular location">
    <subcellularLocation>
        <location evidence="2">Endoplasmic reticulum membrane</location>
        <topology evidence="2">Single-pass type II membrane protein</topology>
    </subcellularLocation>
</comment>